<dbReference type="Proteomes" id="UP001217089">
    <property type="component" value="Unassembled WGS sequence"/>
</dbReference>
<dbReference type="SUPFAM" id="SSF53335">
    <property type="entry name" value="S-adenosyl-L-methionine-dependent methyltransferases"/>
    <property type="match status" value="1"/>
</dbReference>
<reference evidence="2 3" key="1">
    <citation type="submission" date="2022-12" db="EMBL/GenBank/DDBJ databases">
        <title>Chromosome-level genome of Tegillarca granosa.</title>
        <authorList>
            <person name="Kim J."/>
        </authorList>
    </citation>
    <scope>NUCLEOTIDE SEQUENCE [LARGE SCALE GENOMIC DNA]</scope>
    <source>
        <strain evidence="2">Teg-2019</strain>
        <tissue evidence="2">Adductor muscle</tissue>
    </source>
</reference>
<sequence>MDSGKSYEFRQSVYSSANRILNVNATDCASTSCNCVYSYQNKWEVNTEVCKGCFKFLKTRLKTRFGNTPIYVYDPKNDVFVSKSIIAKGEFDAEKIGQLLDYLKSDQNLNFIDIGANLGVFSLTVAKSGRKVLAIEALYKNVQRLCMSISDGGLQSNLKVIYNAVSDKTGVVVNLGVDENNMGGTFTLKIQRKLKKKITLKSAEHTDQLQPLRWTNLLELDDIKYFKNVVIKIDIEGFEYKAILGSERFFDNVKIKAVFMEWVFHKGKESGKGIIEFMLKRNFVPYSDNGKNILNTSESDKWELNIIWKRKE</sequence>
<dbReference type="PANTHER" id="PTHR34203">
    <property type="entry name" value="METHYLTRANSFERASE, FKBM FAMILY PROTEIN"/>
    <property type="match status" value="1"/>
</dbReference>
<organism evidence="2 3">
    <name type="scientific">Tegillarca granosa</name>
    <name type="common">Malaysian cockle</name>
    <name type="synonym">Anadara granosa</name>
    <dbReference type="NCBI Taxonomy" id="220873"/>
    <lineage>
        <taxon>Eukaryota</taxon>
        <taxon>Metazoa</taxon>
        <taxon>Spiralia</taxon>
        <taxon>Lophotrochozoa</taxon>
        <taxon>Mollusca</taxon>
        <taxon>Bivalvia</taxon>
        <taxon>Autobranchia</taxon>
        <taxon>Pteriomorphia</taxon>
        <taxon>Arcoida</taxon>
        <taxon>Arcoidea</taxon>
        <taxon>Arcidae</taxon>
        <taxon>Tegillarca</taxon>
    </lineage>
</organism>
<gene>
    <name evidence="2" type="ORF">KUTeg_015339</name>
</gene>
<name>A0ABQ9EUD0_TEGGR</name>
<protein>
    <recommendedName>
        <fullName evidence="1">Methyltransferase FkbM domain-containing protein</fullName>
    </recommendedName>
</protein>
<feature type="domain" description="Methyltransferase FkbM" evidence="1">
    <location>
        <begin position="113"/>
        <end position="284"/>
    </location>
</feature>
<proteinExistence type="predicted"/>
<dbReference type="NCBIfam" id="TIGR01444">
    <property type="entry name" value="fkbM_fam"/>
    <property type="match status" value="1"/>
</dbReference>
<comment type="caution">
    <text evidence="2">The sequence shown here is derived from an EMBL/GenBank/DDBJ whole genome shotgun (WGS) entry which is preliminary data.</text>
</comment>
<dbReference type="InterPro" id="IPR029063">
    <property type="entry name" value="SAM-dependent_MTases_sf"/>
</dbReference>
<dbReference type="Gene3D" id="3.40.50.150">
    <property type="entry name" value="Vaccinia Virus protein VP39"/>
    <property type="match status" value="1"/>
</dbReference>
<accession>A0ABQ9EUD0</accession>
<evidence type="ECO:0000313" key="2">
    <source>
        <dbReference type="EMBL" id="KAJ8307255.1"/>
    </source>
</evidence>
<dbReference type="PANTHER" id="PTHR34203:SF15">
    <property type="entry name" value="SLL1173 PROTEIN"/>
    <property type="match status" value="1"/>
</dbReference>
<evidence type="ECO:0000259" key="1">
    <source>
        <dbReference type="Pfam" id="PF05050"/>
    </source>
</evidence>
<keyword evidence="3" id="KW-1185">Reference proteome</keyword>
<dbReference type="EMBL" id="JARBDR010000793">
    <property type="protein sequence ID" value="KAJ8307255.1"/>
    <property type="molecule type" value="Genomic_DNA"/>
</dbReference>
<dbReference type="Pfam" id="PF05050">
    <property type="entry name" value="Methyltransf_21"/>
    <property type="match status" value="1"/>
</dbReference>
<dbReference type="InterPro" id="IPR006342">
    <property type="entry name" value="FkbM_mtfrase"/>
</dbReference>
<dbReference type="InterPro" id="IPR052514">
    <property type="entry name" value="SAM-dependent_MTase"/>
</dbReference>
<evidence type="ECO:0000313" key="3">
    <source>
        <dbReference type="Proteomes" id="UP001217089"/>
    </source>
</evidence>